<protein>
    <submittedName>
        <fullName evidence="2">Uncharacterized protein</fullName>
    </submittedName>
</protein>
<dbReference type="EMBL" id="NOVD01000031">
    <property type="protein sequence ID" value="PCK24393.1"/>
    <property type="molecule type" value="Genomic_DNA"/>
</dbReference>
<dbReference type="AlphaFoldDB" id="A0A2A5J4E6"/>
<name>A0A2A5J4E6_RHOSG</name>
<evidence type="ECO:0000313" key="2">
    <source>
        <dbReference type="EMBL" id="PCK24393.1"/>
    </source>
</evidence>
<reference evidence="2 3" key="1">
    <citation type="submission" date="2017-07" db="EMBL/GenBank/DDBJ databases">
        <title>Draft sequence of Rhodococcus enclensis 23b-28.</title>
        <authorList>
            <person name="Besaury L."/>
            <person name="Sancelme M."/>
            <person name="Amato P."/>
            <person name="Lallement A."/>
            <person name="Delort A.-M."/>
        </authorList>
    </citation>
    <scope>NUCLEOTIDE SEQUENCE [LARGE SCALE GENOMIC DNA]</scope>
    <source>
        <strain evidence="2 3">23b-28</strain>
    </source>
</reference>
<organism evidence="2 3">
    <name type="scientific">Rhodococcus qingshengii</name>
    <dbReference type="NCBI Taxonomy" id="334542"/>
    <lineage>
        <taxon>Bacteria</taxon>
        <taxon>Bacillati</taxon>
        <taxon>Actinomycetota</taxon>
        <taxon>Actinomycetes</taxon>
        <taxon>Mycobacteriales</taxon>
        <taxon>Nocardiaceae</taxon>
        <taxon>Rhodococcus</taxon>
        <taxon>Rhodococcus erythropolis group</taxon>
    </lineage>
</organism>
<proteinExistence type="predicted"/>
<gene>
    <name evidence="2" type="ORF">CHR55_26245</name>
</gene>
<feature type="transmembrane region" description="Helical" evidence="1">
    <location>
        <begin position="14"/>
        <end position="34"/>
    </location>
</feature>
<dbReference type="Proteomes" id="UP000230886">
    <property type="component" value="Unassembled WGS sequence"/>
</dbReference>
<accession>A0A2A5J4E6</accession>
<comment type="caution">
    <text evidence="2">The sequence shown here is derived from an EMBL/GenBank/DDBJ whole genome shotgun (WGS) entry which is preliminary data.</text>
</comment>
<dbReference type="RefSeq" id="WP_099698427.1">
    <property type="nucleotide sequence ID" value="NZ_NOVD01000031.1"/>
</dbReference>
<keyword evidence="1" id="KW-0812">Transmembrane</keyword>
<sequence length="134" mass="14427">MTEFAGQSGTNKKLLIAVIGLSAVLVVVLGVFAISQLFGDSKADDVFATCSESNSGLTIDDDTLRIEMPGGERSIAYTRARTCLVSETEMPPHIEDRMMWTSASVGKDDGRWGGWKASWTYSVEDGLVLSVTSD</sequence>
<keyword evidence="1" id="KW-0472">Membrane</keyword>
<evidence type="ECO:0000313" key="3">
    <source>
        <dbReference type="Proteomes" id="UP000230886"/>
    </source>
</evidence>
<keyword evidence="1" id="KW-1133">Transmembrane helix</keyword>
<evidence type="ECO:0000256" key="1">
    <source>
        <dbReference type="SAM" id="Phobius"/>
    </source>
</evidence>